<dbReference type="Proteomes" id="UP000218334">
    <property type="component" value="Unassembled WGS sequence"/>
</dbReference>
<feature type="region of interest" description="Disordered" evidence="1">
    <location>
        <begin position="64"/>
        <end position="168"/>
    </location>
</feature>
<organism evidence="2 3">
    <name type="scientific">Armillaria solidipes</name>
    <dbReference type="NCBI Taxonomy" id="1076256"/>
    <lineage>
        <taxon>Eukaryota</taxon>
        <taxon>Fungi</taxon>
        <taxon>Dikarya</taxon>
        <taxon>Basidiomycota</taxon>
        <taxon>Agaricomycotina</taxon>
        <taxon>Agaricomycetes</taxon>
        <taxon>Agaricomycetidae</taxon>
        <taxon>Agaricales</taxon>
        <taxon>Marasmiineae</taxon>
        <taxon>Physalacriaceae</taxon>
        <taxon>Armillaria</taxon>
    </lineage>
</organism>
<reference evidence="3" key="1">
    <citation type="journal article" date="2017" name="Nat. Ecol. Evol.">
        <title>Genome expansion and lineage-specific genetic innovations in the forest pathogenic fungi Armillaria.</title>
        <authorList>
            <person name="Sipos G."/>
            <person name="Prasanna A.N."/>
            <person name="Walter M.C."/>
            <person name="O'Connor E."/>
            <person name="Balint B."/>
            <person name="Krizsan K."/>
            <person name="Kiss B."/>
            <person name="Hess J."/>
            <person name="Varga T."/>
            <person name="Slot J."/>
            <person name="Riley R."/>
            <person name="Boka B."/>
            <person name="Rigling D."/>
            <person name="Barry K."/>
            <person name="Lee J."/>
            <person name="Mihaltcheva S."/>
            <person name="LaButti K."/>
            <person name="Lipzen A."/>
            <person name="Waldron R."/>
            <person name="Moloney N.M."/>
            <person name="Sperisen C."/>
            <person name="Kredics L."/>
            <person name="Vagvoelgyi C."/>
            <person name="Patrignani A."/>
            <person name="Fitzpatrick D."/>
            <person name="Nagy I."/>
            <person name="Doyle S."/>
            <person name="Anderson J.B."/>
            <person name="Grigoriev I.V."/>
            <person name="Gueldener U."/>
            <person name="Muensterkoetter M."/>
            <person name="Nagy L.G."/>
        </authorList>
    </citation>
    <scope>NUCLEOTIDE SEQUENCE [LARGE SCALE GENOMIC DNA]</scope>
    <source>
        <strain evidence="3">28-4</strain>
    </source>
</reference>
<sequence>MPYDELPPLSDDLDLNNFDTLATSFKRTQNLGPLWFIPPSYKPTRSSKAPRLLARHTRLDVISIRQSRYRDRHPRAVPDQGNSSGEDSDDTAMDTTPDVYGGPRYMLSPNTAPATPYTPRAFSSPLYAQQHQVHSMGPPFPSSSSRPASHRMLPPYAYEQSQSGRYQY</sequence>
<accession>A0A2H3BX93</accession>
<dbReference type="AlphaFoldDB" id="A0A2H3BX93"/>
<dbReference type="EMBL" id="KZ293430">
    <property type="protein sequence ID" value="PBK69197.1"/>
    <property type="molecule type" value="Genomic_DNA"/>
</dbReference>
<evidence type="ECO:0000313" key="3">
    <source>
        <dbReference type="Proteomes" id="UP000218334"/>
    </source>
</evidence>
<protein>
    <submittedName>
        <fullName evidence="2">Uncharacterized protein</fullName>
    </submittedName>
</protein>
<keyword evidence="3" id="KW-1185">Reference proteome</keyword>
<proteinExistence type="predicted"/>
<feature type="compositionally biased region" description="Polar residues" evidence="1">
    <location>
        <begin position="159"/>
        <end position="168"/>
    </location>
</feature>
<evidence type="ECO:0000256" key="1">
    <source>
        <dbReference type="SAM" id="MobiDB-lite"/>
    </source>
</evidence>
<evidence type="ECO:0000313" key="2">
    <source>
        <dbReference type="EMBL" id="PBK69197.1"/>
    </source>
</evidence>
<name>A0A2H3BX93_9AGAR</name>
<gene>
    <name evidence="2" type="ORF">ARMSODRAFT_1004463</name>
</gene>